<proteinExistence type="predicted"/>
<comment type="caution">
    <text evidence="1">The sequence shown here is derived from an EMBL/GenBank/DDBJ whole genome shotgun (WGS) entry which is preliminary data.</text>
</comment>
<dbReference type="Proteomes" id="UP001202328">
    <property type="component" value="Unassembled WGS sequence"/>
</dbReference>
<keyword evidence="2" id="KW-1185">Reference proteome</keyword>
<organism evidence="1 2">
    <name type="scientific">Papaver atlanticum</name>
    <dbReference type="NCBI Taxonomy" id="357466"/>
    <lineage>
        <taxon>Eukaryota</taxon>
        <taxon>Viridiplantae</taxon>
        <taxon>Streptophyta</taxon>
        <taxon>Embryophyta</taxon>
        <taxon>Tracheophyta</taxon>
        <taxon>Spermatophyta</taxon>
        <taxon>Magnoliopsida</taxon>
        <taxon>Ranunculales</taxon>
        <taxon>Papaveraceae</taxon>
        <taxon>Papaveroideae</taxon>
        <taxon>Papaver</taxon>
    </lineage>
</organism>
<accession>A0AAD4SRM3</accession>
<dbReference type="EMBL" id="JAJJMB010008983">
    <property type="protein sequence ID" value="KAI3917640.1"/>
    <property type="molecule type" value="Genomic_DNA"/>
</dbReference>
<reference evidence="1" key="1">
    <citation type="submission" date="2022-04" db="EMBL/GenBank/DDBJ databases">
        <title>A functionally conserved STORR gene fusion in Papaver species that diverged 16.8 million years ago.</title>
        <authorList>
            <person name="Catania T."/>
        </authorList>
    </citation>
    <scope>NUCLEOTIDE SEQUENCE</scope>
    <source>
        <strain evidence="1">S-188037</strain>
    </source>
</reference>
<evidence type="ECO:0000313" key="2">
    <source>
        <dbReference type="Proteomes" id="UP001202328"/>
    </source>
</evidence>
<name>A0AAD4SRM3_9MAGN</name>
<sequence>MLSETRGASAAGENLGHHMIYFGVFICNPRLHPLVAVLGTFLAGNSAEVLPGLNVFRGWREQEIGDDFDCTIINSFFSPLTTARQDLSILRYRLTGARDLQVDLGILGDLRSKLQEFFNAQMGITCADIIEIMMLGKLHSFLNKEIPDGFRKWIEQQLDGENWVDMLQFWDARIEELKGRAKAEGIPTAPSYCSS</sequence>
<gene>
    <name evidence="1" type="ORF">MKW98_021402</name>
</gene>
<evidence type="ECO:0000313" key="1">
    <source>
        <dbReference type="EMBL" id="KAI3917640.1"/>
    </source>
</evidence>
<dbReference type="AlphaFoldDB" id="A0AAD4SRM3"/>
<protein>
    <submittedName>
        <fullName evidence="1">Uncharacterized protein</fullName>
    </submittedName>
</protein>